<dbReference type="PROSITE" id="PS50157">
    <property type="entry name" value="ZINC_FINGER_C2H2_2"/>
    <property type="match status" value="1"/>
</dbReference>
<keyword evidence="1" id="KW-0862">Zinc</keyword>
<reference evidence="5" key="1">
    <citation type="submission" date="2025-08" db="UniProtKB">
        <authorList>
            <consortium name="RefSeq"/>
        </authorList>
    </citation>
    <scope>IDENTIFICATION</scope>
    <source>
        <tissue evidence="5">Testes</tissue>
    </source>
</reference>
<feature type="domain" description="C2H2-type" evidence="3">
    <location>
        <begin position="117"/>
        <end position="145"/>
    </location>
</feature>
<protein>
    <submittedName>
        <fullName evidence="5">Transcriptional repressor CTCFL-like</fullName>
    </submittedName>
</protein>
<dbReference type="SUPFAM" id="SSF57667">
    <property type="entry name" value="beta-beta-alpha zinc fingers"/>
    <property type="match status" value="1"/>
</dbReference>
<evidence type="ECO:0000313" key="4">
    <source>
        <dbReference type="Proteomes" id="UP000694865"/>
    </source>
</evidence>
<dbReference type="PROSITE" id="PS00028">
    <property type="entry name" value="ZINC_FINGER_C2H2_1"/>
    <property type="match status" value="1"/>
</dbReference>
<feature type="compositionally biased region" description="Basic and acidic residues" evidence="2">
    <location>
        <begin position="98"/>
        <end position="115"/>
    </location>
</feature>
<accession>A0ABM0M181</accession>
<organism evidence="4 5">
    <name type="scientific">Saccoglossus kowalevskii</name>
    <name type="common">Acorn worm</name>
    <dbReference type="NCBI Taxonomy" id="10224"/>
    <lineage>
        <taxon>Eukaryota</taxon>
        <taxon>Metazoa</taxon>
        <taxon>Hemichordata</taxon>
        <taxon>Enteropneusta</taxon>
        <taxon>Harrimaniidae</taxon>
        <taxon>Saccoglossus</taxon>
    </lineage>
</organism>
<evidence type="ECO:0000256" key="2">
    <source>
        <dbReference type="SAM" id="MobiDB-lite"/>
    </source>
</evidence>
<dbReference type="InterPro" id="IPR036236">
    <property type="entry name" value="Znf_C2H2_sf"/>
</dbReference>
<proteinExistence type="predicted"/>
<feature type="region of interest" description="Disordered" evidence="2">
    <location>
        <begin position="95"/>
        <end position="115"/>
    </location>
</feature>
<dbReference type="GeneID" id="102805956"/>
<feature type="region of interest" description="Disordered" evidence="2">
    <location>
        <begin position="135"/>
        <end position="197"/>
    </location>
</feature>
<name>A0ABM0M181_SACKO</name>
<evidence type="ECO:0000259" key="3">
    <source>
        <dbReference type="PROSITE" id="PS50157"/>
    </source>
</evidence>
<feature type="non-terminal residue" evidence="5">
    <location>
        <position position="228"/>
    </location>
</feature>
<keyword evidence="1" id="KW-0479">Metal-binding</keyword>
<gene>
    <name evidence="5" type="primary">LOC102805956</name>
</gene>
<dbReference type="InterPro" id="IPR013087">
    <property type="entry name" value="Znf_C2H2_type"/>
</dbReference>
<dbReference type="RefSeq" id="XP_006813772.1">
    <property type="nucleotide sequence ID" value="XM_006813709.1"/>
</dbReference>
<keyword evidence="1" id="KW-0863">Zinc-finger</keyword>
<dbReference type="Proteomes" id="UP000694865">
    <property type="component" value="Unplaced"/>
</dbReference>
<dbReference type="SMART" id="SM00355">
    <property type="entry name" value="ZnF_C2H2"/>
    <property type="match status" value="2"/>
</dbReference>
<evidence type="ECO:0000256" key="1">
    <source>
        <dbReference type="PROSITE-ProRule" id="PRU00042"/>
    </source>
</evidence>
<sequence length="228" mass="25395">MEYLSTMEKSKSYMYKCKKPHHSIVTSLEKAKYCLGKSSHLECPLCPEDKFKPTFTSKVKSHLDSHGEYGSGVRLNPDCVVLTCHLPTCKQTMSKEYPTNKDFGKKSQTKKDGHGHYHCPDCGNILARKSNFRSHMESQHNYSLPDPVASKQKAGNKRKSDTTKISVEETGSPGHTKERSSGPTEEMGSPGVAQEMEVTGLTEEVRLGSLRDLTALKENGFSHLTLQN</sequence>
<evidence type="ECO:0000313" key="5">
    <source>
        <dbReference type="RefSeq" id="XP_006813772.1"/>
    </source>
</evidence>
<keyword evidence="4" id="KW-1185">Reference proteome</keyword>